<proteinExistence type="predicted"/>
<evidence type="ECO:0000313" key="1">
    <source>
        <dbReference type="EMBL" id="TDA37598.1"/>
    </source>
</evidence>
<protein>
    <recommendedName>
        <fullName evidence="3">Helicase HerA central domain-containing protein</fullName>
    </recommendedName>
</protein>
<comment type="caution">
    <text evidence="1">The sequence shown here is derived from an EMBL/GenBank/DDBJ whole genome shotgun (WGS) entry which is preliminary data.</text>
</comment>
<dbReference type="AlphaFoldDB" id="A0A523B9I2"/>
<dbReference type="Proteomes" id="UP000315399">
    <property type="component" value="Unassembled WGS sequence"/>
</dbReference>
<sequence length="186" mass="20742">MKDYDFKDLIGKKTLIKGDVGKGKTRLTESLLLSAVKLLPAGHITVIDLAPQRRVVGELWVGGTISVPNEVKYLRPSRVWAPRLEGRTKDEVVALAQKNAESIEAVFDFFARSPSPVLFINDLTLYFHAGSLERLLEVIKLADTFVGNGYEGRELRDDKGSGISEREALLLKKLESFMDVIIDLNE</sequence>
<reference evidence="1 2" key="1">
    <citation type="journal article" date="2019" name="Nat. Microbiol.">
        <title>Expanding anaerobic alkane metabolism in the domain of Archaea.</title>
        <authorList>
            <person name="Wang Y."/>
            <person name="Wegener G."/>
            <person name="Hou J."/>
            <person name="Wang F."/>
            <person name="Xiao X."/>
        </authorList>
    </citation>
    <scope>NUCLEOTIDE SEQUENCE [LARGE SCALE GENOMIC DNA]</scope>
    <source>
        <strain evidence="1">WYZ-LMO10</strain>
    </source>
</reference>
<dbReference type="EMBL" id="QNVH01000062">
    <property type="protein sequence ID" value="TDA37598.1"/>
    <property type="molecule type" value="Genomic_DNA"/>
</dbReference>
<organism evidence="1 2">
    <name type="scientific">Thermoproteota archaeon</name>
    <dbReference type="NCBI Taxonomy" id="2056631"/>
    <lineage>
        <taxon>Archaea</taxon>
        <taxon>Thermoproteota</taxon>
    </lineage>
</organism>
<gene>
    <name evidence="1" type="ORF">DSO08_05375</name>
</gene>
<name>A0A523B9I2_9CREN</name>
<accession>A0A523B9I2</accession>
<evidence type="ECO:0008006" key="3">
    <source>
        <dbReference type="Google" id="ProtNLM"/>
    </source>
</evidence>
<evidence type="ECO:0000313" key="2">
    <source>
        <dbReference type="Proteomes" id="UP000315399"/>
    </source>
</evidence>